<protein>
    <submittedName>
        <fullName evidence="2">1,4-alpha-glucan-branching enzyme</fullName>
    </submittedName>
</protein>
<reference evidence="3" key="1">
    <citation type="submission" date="2016-06" db="EMBL/GenBank/DDBJ databases">
        <title>Parallel loss of symbiosis genes in relatives of nitrogen-fixing non-legume Parasponia.</title>
        <authorList>
            <person name="Van Velzen R."/>
            <person name="Holmer R."/>
            <person name="Bu F."/>
            <person name="Rutten L."/>
            <person name="Van Zeijl A."/>
            <person name="Liu W."/>
            <person name="Santuari L."/>
            <person name="Cao Q."/>
            <person name="Sharma T."/>
            <person name="Shen D."/>
            <person name="Roswanjaya Y."/>
            <person name="Wardhani T."/>
            <person name="Kalhor M.S."/>
            <person name="Jansen J."/>
            <person name="Van den Hoogen J."/>
            <person name="Gungor B."/>
            <person name="Hartog M."/>
            <person name="Hontelez J."/>
            <person name="Verver J."/>
            <person name="Yang W.-C."/>
            <person name="Schijlen E."/>
            <person name="Repin R."/>
            <person name="Schilthuizen M."/>
            <person name="Schranz E."/>
            <person name="Heidstra R."/>
            <person name="Miyata K."/>
            <person name="Fedorova E."/>
            <person name="Kohlen W."/>
            <person name="Bisseling T."/>
            <person name="Smit S."/>
            <person name="Geurts R."/>
        </authorList>
    </citation>
    <scope>NUCLEOTIDE SEQUENCE [LARGE SCALE GENOMIC DNA]</scope>
    <source>
        <strain evidence="3">cv. WU1-14</strain>
    </source>
</reference>
<dbReference type="InterPro" id="IPR014756">
    <property type="entry name" value="Ig_E-set"/>
</dbReference>
<feature type="domain" description="Galactose oxidase-like Early set" evidence="1">
    <location>
        <begin position="5"/>
        <end position="100"/>
    </location>
</feature>
<proteinExistence type="predicted"/>
<dbReference type="AlphaFoldDB" id="A0A2P5AJ29"/>
<dbReference type="Gene3D" id="2.60.40.10">
    <property type="entry name" value="Immunoglobulins"/>
    <property type="match status" value="1"/>
</dbReference>
<dbReference type="CDD" id="cd02851">
    <property type="entry name" value="E_set_GO_C"/>
    <property type="match status" value="1"/>
</dbReference>
<evidence type="ECO:0000313" key="3">
    <source>
        <dbReference type="Proteomes" id="UP000237105"/>
    </source>
</evidence>
<dbReference type="OrthoDB" id="2019572at2759"/>
<organism evidence="2 3">
    <name type="scientific">Parasponia andersonii</name>
    <name type="common">Sponia andersonii</name>
    <dbReference type="NCBI Taxonomy" id="3476"/>
    <lineage>
        <taxon>Eukaryota</taxon>
        <taxon>Viridiplantae</taxon>
        <taxon>Streptophyta</taxon>
        <taxon>Embryophyta</taxon>
        <taxon>Tracheophyta</taxon>
        <taxon>Spermatophyta</taxon>
        <taxon>Magnoliopsida</taxon>
        <taxon>eudicotyledons</taxon>
        <taxon>Gunneridae</taxon>
        <taxon>Pentapetalae</taxon>
        <taxon>rosids</taxon>
        <taxon>fabids</taxon>
        <taxon>Rosales</taxon>
        <taxon>Cannabaceae</taxon>
        <taxon>Parasponia</taxon>
    </lineage>
</organism>
<sequence length="102" mass="11383">MVAASKVLEYAQLFSVIFTVAEYKTPDSLLFRIIAPSFSTHSFGMNQRMVVMKLTTVSRVTVYGYNTTVLGLSTAEIAPPKYFMLFVVHSGIPSPDTWVKLQ</sequence>
<evidence type="ECO:0000259" key="1">
    <source>
        <dbReference type="Pfam" id="PF09118"/>
    </source>
</evidence>
<comment type="caution">
    <text evidence="2">The sequence shown here is derived from an EMBL/GenBank/DDBJ whole genome shotgun (WGS) entry which is preliminary data.</text>
</comment>
<name>A0A2P5AJ29_PARAD</name>
<dbReference type="PANTHER" id="PTHR32208:SF71">
    <property type="entry name" value="GLYOXAL OXIDASE-RELATED PROTEIN"/>
    <property type="match status" value="1"/>
</dbReference>
<dbReference type="InterPro" id="IPR015202">
    <property type="entry name" value="GO-like_E_set"/>
</dbReference>
<accession>A0A2P5AJ29</accession>
<gene>
    <name evidence="2" type="ORF">PanWU01x14_327370</name>
</gene>
<dbReference type="Pfam" id="PF09118">
    <property type="entry name" value="GO-like_E_set"/>
    <property type="match status" value="1"/>
</dbReference>
<dbReference type="SUPFAM" id="SSF81296">
    <property type="entry name" value="E set domains"/>
    <property type="match status" value="1"/>
</dbReference>
<dbReference type="EMBL" id="JXTB01000563">
    <property type="protein sequence ID" value="PON36565.1"/>
    <property type="molecule type" value="Genomic_DNA"/>
</dbReference>
<dbReference type="Proteomes" id="UP000237105">
    <property type="component" value="Unassembled WGS sequence"/>
</dbReference>
<dbReference type="STRING" id="3476.A0A2P5AJ29"/>
<dbReference type="InterPro" id="IPR013783">
    <property type="entry name" value="Ig-like_fold"/>
</dbReference>
<dbReference type="PANTHER" id="PTHR32208">
    <property type="entry name" value="SECRETED PROTEIN-RELATED"/>
    <property type="match status" value="1"/>
</dbReference>
<evidence type="ECO:0000313" key="2">
    <source>
        <dbReference type="EMBL" id="PON36565.1"/>
    </source>
</evidence>
<keyword evidence="3" id="KW-1185">Reference proteome</keyword>